<geneLocation type="mitochondrion" evidence="1"/>
<keyword evidence="1" id="KW-0496">Mitochondrion</keyword>
<protein>
    <submittedName>
        <fullName evidence="1">Uncharacterized protein</fullName>
    </submittedName>
</protein>
<reference evidence="1" key="1">
    <citation type="submission" date="2017-03" db="EMBL/GenBank/DDBJ databases">
        <title>The mitochondrial genome of the carnivorous plant Utricularia reniformis (Lentibulariaceae): structure, comparative analysis and evolutionary landmarks.</title>
        <authorList>
            <person name="Silva S.R."/>
            <person name="Alvarenga D.O."/>
            <person name="Michael T.P."/>
            <person name="Miranda V.F.O."/>
            <person name="Varani A.M."/>
        </authorList>
    </citation>
    <scope>NUCLEOTIDE SEQUENCE</scope>
</reference>
<name>A0A1Y0B1F1_9LAMI</name>
<sequence>MNGSDRKLAAEVLFCGEKANYSCIENNRLTTVYLQPAVITRV</sequence>
<evidence type="ECO:0000313" key="1">
    <source>
        <dbReference type="EMBL" id="ART31193.1"/>
    </source>
</evidence>
<dbReference type="AlphaFoldDB" id="A0A1Y0B1F1"/>
<proteinExistence type="predicted"/>
<gene>
    <name evidence="1" type="ORF">AEK19_MT0970</name>
</gene>
<organism evidence="1">
    <name type="scientific">Utricularia reniformis</name>
    <dbReference type="NCBI Taxonomy" id="192314"/>
    <lineage>
        <taxon>Eukaryota</taxon>
        <taxon>Viridiplantae</taxon>
        <taxon>Streptophyta</taxon>
        <taxon>Embryophyta</taxon>
        <taxon>Tracheophyta</taxon>
        <taxon>Spermatophyta</taxon>
        <taxon>Magnoliopsida</taxon>
        <taxon>eudicotyledons</taxon>
        <taxon>Gunneridae</taxon>
        <taxon>Pentapetalae</taxon>
        <taxon>asterids</taxon>
        <taxon>lamiids</taxon>
        <taxon>Lamiales</taxon>
        <taxon>Lentibulariaceae</taxon>
        <taxon>Utricularia</taxon>
    </lineage>
</organism>
<accession>A0A1Y0B1F1</accession>
<dbReference type="EMBL" id="KY774314">
    <property type="protein sequence ID" value="ART31193.1"/>
    <property type="molecule type" value="Genomic_DNA"/>
</dbReference>